<keyword evidence="3" id="KW-1185">Reference proteome</keyword>
<dbReference type="GeneID" id="37081505"/>
<protein>
    <submittedName>
        <fullName evidence="2">Uncharacterized protein</fullName>
    </submittedName>
</protein>
<evidence type="ECO:0000256" key="1">
    <source>
        <dbReference type="SAM" id="MobiDB-lite"/>
    </source>
</evidence>
<gene>
    <name evidence="2" type="ORF">BP01DRAFT_97600</name>
</gene>
<dbReference type="AlphaFoldDB" id="A0A318Z8N5"/>
<accession>A0A318Z8N5</accession>
<evidence type="ECO:0000313" key="3">
    <source>
        <dbReference type="Proteomes" id="UP000248349"/>
    </source>
</evidence>
<name>A0A318Z8N5_9EURO</name>
<feature type="region of interest" description="Disordered" evidence="1">
    <location>
        <begin position="36"/>
        <end position="64"/>
    </location>
</feature>
<dbReference type="EMBL" id="KZ821242">
    <property type="protein sequence ID" value="PYH43701.1"/>
    <property type="molecule type" value="Genomic_DNA"/>
</dbReference>
<evidence type="ECO:0000313" key="2">
    <source>
        <dbReference type="EMBL" id="PYH43701.1"/>
    </source>
</evidence>
<dbReference type="RefSeq" id="XP_025429683.1">
    <property type="nucleotide sequence ID" value="XM_025580276.1"/>
</dbReference>
<feature type="compositionally biased region" description="Pro residues" evidence="1">
    <location>
        <begin position="55"/>
        <end position="64"/>
    </location>
</feature>
<organism evidence="2 3">
    <name type="scientific">Aspergillus saccharolyticus JOP 1030-1</name>
    <dbReference type="NCBI Taxonomy" id="1450539"/>
    <lineage>
        <taxon>Eukaryota</taxon>
        <taxon>Fungi</taxon>
        <taxon>Dikarya</taxon>
        <taxon>Ascomycota</taxon>
        <taxon>Pezizomycotina</taxon>
        <taxon>Eurotiomycetes</taxon>
        <taxon>Eurotiomycetidae</taxon>
        <taxon>Eurotiales</taxon>
        <taxon>Aspergillaceae</taxon>
        <taxon>Aspergillus</taxon>
        <taxon>Aspergillus subgen. Circumdati</taxon>
    </lineage>
</organism>
<dbReference type="Proteomes" id="UP000248349">
    <property type="component" value="Unassembled WGS sequence"/>
</dbReference>
<sequence length="64" mass="6690">MQTACGLVAEATVFTPRGGYTRTKCARMRLALLHNSSTSLPTGPSPHTPATIAPPSRPPTESPT</sequence>
<reference evidence="2 3" key="1">
    <citation type="submission" date="2016-12" db="EMBL/GenBank/DDBJ databases">
        <title>The genomes of Aspergillus section Nigri reveals drivers in fungal speciation.</title>
        <authorList>
            <consortium name="DOE Joint Genome Institute"/>
            <person name="Vesth T.C."/>
            <person name="Nybo J."/>
            <person name="Theobald S."/>
            <person name="Brandl J."/>
            <person name="Frisvad J.C."/>
            <person name="Nielsen K.F."/>
            <person name="Lyhne E.K."/>
            <person name="Kogle M.E."/>
            <person name="Kuo A."/>
            <person name="Riley R."/>
            <person name="Clum A."/>
            <person name="Nolan M."/>
            <person name="Lipzen A."/>
            <person name="Salamov A."/>
            <person name="Henrissat B."/>
            <person name="Wiebenga A."/>
            <person name="De Vries R.P."/>
            <person name="Grigoriev I.V."/>
            <person name="Mortensen U.H."/>
            <person name="Andersen M.R."/>
            <person name="Baker S.E."/>
        </authorList>
    </citation>
    <scope>NUCLEOTIDE SEQUENCE [LARGE SCALE GENOMIC DNA]</scope>
    <source>
        <strain evidence="2 3">JOP 1030-1</strain>
    </source>
</reference>
<proteinExistence type="predicted"/>